<dbReference type="InterPro" id="IPR008984">
    <property type="entry name" value="SMAD_FHA_dom_sf"/>
</dbReference>
<dbReference type="SMART" id="SM00240">
    <property type="entry name" value="FHA"/>
    <property type="match status" value="1"/>
</dbReference>
<dbReference type="Pfam" id="PF00498">
    <property type="entry name" value="FHA"/>
    <property type="match status" value="1"/>
</dbReference>
<reference evidence="4" key="1">
    <citation type="journal article" name="DNA Res.">
        <title>The physiological potential of anammox bacteria as revealed by their core genome structure.</title>
        <authorList>
            <person name="Okubo T."/>
            <person name="Toyoda A."/>
            <person name="Fukuhara K."/>
            <person name="Uchiyama I."/>
            <person name="Harigaya Y."/>
            <person name="Kuroiwa M."/>
            <person name="Suzuki T."/>
            <person name="Murakami Y."/>
            <person name="Suwa Y."/>
            <person name="Takami H."/>
        </authorList>
    </citation>
    <scope>NUCLEOTIDE SEQUENCE</scope>
    <source>
        <strain evidence="4">317325-2</strain>
    </source>
</reference>
<dbReference type="Proteomes" id="UP000662873">
    <property type="component" value="Chromosome"/>
</dbReference>
<dbReference type="InterPro" id="IPR050923">
    <property type="entry name" value="Cell_Proc_Reg/RNA_Proc"/>
</dbReference>
<keyword evidence="2" id="KW-0812">Transmembrane</keyword>
<dbReference type="EMBL" id="AP021858">
    <property type="protein sequence ID" value="BBO23134.1"/>
    <property type="molecule type" value="Genomic_DNA"/>
</dbReference>
<dbReference type="PROSITE" id="PS50006">
    <property type="entry name" value="FHA_DOMAIN"/>
    <property type="match status" value="1"/>
</dbReference>
<evidence type="ECO:0000256" key="2">
    <source>
        <dbReference type="SAM" id="Phobius"/>
    </source>
</evidence>
<protein>
    <recommendedName>
        <fullName evidence="3">FHA domain-containing protein</fullName>
    </recommendedName>
</protein>
<feature type="transmembrane region" description="Helical" evidence="2">
    <location>
        <begin position="217"/>
        <end position="238"/>
    </location>
</feature>
<dbReference type="KEGG" id="npy:NPRO_07290"/>
<dbReference type="CDD" id="cd00060">
    <property type="entry name" value="FHA"/>
    <property type="match status" value="1"/>
</dbReference>
<dbReference type="InterPro" id="IPR000253">
    <property type="entry name" value="FHA_dom"/>
</dbReference>
<keyword evidence="2" id="KW-0472">Membrane</keyword>
<keyword evidence="2" id="KW-1133">Transmembrane helix</keyword>
<gene>
    <name evidence="4" type="ORF">NPRO_07290</name>
</gene>
<feature type="domain" description="FHA" evidence="3">
    <location>
        <begin position="316"/>
        <end position="366"/>
    </location>
</feature>
<sequence length="389" mass="41629">MGAVVASSSAQTPRTVEFQPQEGSRLKAWVASALPSSAPESASVLEAPKFGFALQDAKPEDRLLVWDEISGNAHSLAVKELKSPWPLKPESFGFAAKVEVRVEYKGRPVETAQVEIDDGGREQTQLIDSSSKGIAEFWFVRLGEAKVTVRYRSEGAEAGPSVHRFEVLRERKDAVPTLVCSLPNPTQVIGSEGALDATGRTGPAPAGELRVNPWGNAAAFLIALALAVAVGYGLYRWLQKNRDTVEKKLSDLGVEIPGKPEDDPAPTLDPIRPQPPPKIELADAEPTSAPSPASPPGLARLIDSSGDAFPLEASKVVVGRDAGVDLMIADEGSVSRRHAEIRVEGSRVFVQDLGSTNGTFVNGARIAQEVELKPGDELLFGAAKFRFQR</sequence>
<proteinExistence type="predicted"/>
<feature type="region of interest" description="Disordered" evidence="1">
    <location>
        <begin position="251"/>
        <end position="298"/>
    </location>
</feature>
<dbReference type="SUPFAM" id="SSF49879">
    <property type="entry name" value="SMAD/FHA domain"/>
    <property type="match status" value="1"/>
</dbReference>
<evidence type="ECO:0000313" key="4">
    <source>
        <dbReference type="EMBL" id="BBO23134.1"/>
    </source>
</evidence>
<evidence type="ECO:0000313" key="5">
    <source>
        <dbReference type="Proteomes" id="UP000662873"/>
    </source>
</evidence>
<organism evidence="4 5">
    <name type="scientific">Candidatus Nitrosymbiomonas proteolyticus</name>
    <dbReference type="NCBI Taxonomy" id="2608984"/>
    <lineage>
        <taxon>Bacteria</taxon>
        <taxon>Bacillati</taxon>
        <taxon>Armatimonadota</taxon>
        <taxon>Armatimonadota incertae sedis</taxon>
        <taxon>Candidatus Nitrosymbiomonas</taxon>
    </lineage>
</organism>
<dbReference type="AlphaFoldDB" id="A0A809SDL4"/>
<evidence type="ECO:0000259" key="3">
    <source>
        <dbReference type="PROSITE" id="PS50006"/>
    </source>
</evidence>
<accession>A0A809SDL4</accession>
<evidence type="ECO:0000256" key="1">
    <source>
        <dbReference type="SAM" id="MobiDB-lite"/>
    </source>
</evidence>
<dbReference type="PANTHER" id="PTHR23308">
    <property type="entry name" value="NUCLEAR INHIBITOR OF PROTEIN PHOSPHATASE-1"/>
    <property type="match status" value="1"/>
</dbReference>
<feature type="compositionally biased region" description="Low complexity" evidence="1">
    <location>
        <begin position="284"/>
        <end position="298"/>
    </location>
</feature>
<name>A0A809SDL4_9BACT</name>
<dbReference type="Gene3D" id="2.60.200.20">
    <property type="match status" value="1"/>
</dbReference>